<dbReference type="GO" id="GO:0005829">
    <property type="term" value="C:cytosol"/>
    <property type="evidence" value="ECO:0007669"/>
    <property type="project" value="TreeGrafter"/>
</dbReference>
<accession>A0A0T7APU3</accession>
<dbReference type="SUPFAM" id="SSF53098">
    <property type="entry name" value="Ribonuclease H-like"/>
    <property type="match status" value="1"/>
</dbReference>
<protein>
    <submittedName>
        <fullName evidence="2">Putative DNA polymerase III epsilon subunit</fullName>
    </submittedName>
</protein>
<sequence>MCGQIFNRSLPTYIINNSRMLLNLTKPLIVFDLETTGLDLVKDRIIQLSYIKVFPDGKEERENLFINPEKEIPQEVEELTGITNDDVAAAPTFKEKAAELANKFTGCDFAGFNSNRFDIPLLAEEFLRAGVDFDFSKCRLIDAQNIYHKMERRNLAAAYEFYCRRKMEDDFTAHKADEDTEATWRVLQGQIKMYSAENQDEPERILNNDMGELAEFSRMNDNVDFAGRIVWKDVTDKDGNTLLDEHGQPRRHEVFNFGKYRGWDVAEVLRRDPGFYSWILANDFTYNTKQVLTRIRLREFNNR</sequence>
<dbReference type="EMBL" id="AP014598">
    <property type="protein sequence ID" value="BAU19135.1"/>
    <property type="molecule type" value="Genomic_DNA"/>
</dbReference>
<proteinExistence type="predicted"/>
<reference evidence="2 3" key="1">
    <citation type="journal article" date="2016" name="DNA Res.">
        <title>The complete genome sequencing of Prevotella intermedia strain OMA14 and a subsequent fine-scale, intra-species genomic comparison reveal an unusual amplification of conjugative and mobile transposons and identify a novel Prevotella-lineage-specific repeat.</title>
        <authorList>
            <person name="Naito M."/>
            <person name="Ogura Y."/>
            <person name="Itoh T."/>
            <person name="Shoji M."/>
            <person name="Okamoto M."/>
            <person name="Hayashi T."/>
            <person name="Nakayama K."/>
        </authorList>
    </citation>
    <scope>NUCLEOTIDE SEQUENCE [LARGE SCALE GENOMIC DNA]</scope>
    <source>
        <strain evidence="2 3">OMA14</strain>
    </source>
</reference>
<dbReference type="PANTHER" id="PTHR30231">
    <property type="entry name" value="DNA POLYMERASE III SUBUNIT EPSILON"/>
    <property type="match status" value="1"/>
</dbReference>
<dbReference type="CDD" id="cd06127">
    <property type="entry name" value="DEDDh"/>
    <property type="match status" value="1"/>
</dbReference>
<dbReference type="Pfam" id="PF20600">
    <property type="entry name" value="ExoX-like_C"/>
    <property type="match status" value="1"/>
</dbReference>
<dbReference type="STRING" id="28131.BWX40_09640"/>
<name>A0A0T7APU3_PREIN</name>
<dbReference type="GO" id="GO:0003676">
    <property type="term" value="F:nucleic acid binding"/>
    <property type="evidence" value="ECO:0007669"/>
    <property type="project" value="InterPro"/>
</dbReference>
<organism evidence="2 3">
    <name type="scientific">Prevotella intermedia</name>
    <dbReference type="NCBI Taxonomy" id="28131"/>
    <lineage>
        <taxon>Bacteria</taxon>
        <taxon>Pseudomonadati</taxon>
        <taxon>Bacteroidota</taxon>
        <taxon>Bacteroidia</taxon>
        <taxon>Bacteroidales</taxon>
        <taxon>Prevotellaceae</taxon>
        <taxon>Prevotella</taxon>
    </lineage>
</organism>
<dbReference type="SMART" id="SM00479">
    <property type="entry name" value="EXOIII"/>
    <property type="match status" value="1"/>
</dbReference>
<dbReference type="GO" id="GO:0045004">
    <property type="term" value="P:DNA replication proofreading"/>
    <property type="evidence" value="ECO:0007669"/>
    <property type="project" value="TreeGrafter"/>
</dbReference>
<evidence type="ECO:0000313" key="2">
    <source>
        <dbReference type="EMBL" id="BAU19135.1"/>
    </source>
</evidence>
<dbReference type="InterPro" id="IPR013520">
    <property type="entry name" value="Ribonucl_H"/>
</dbReference>
<dbReference type="GO" id="GO:0008408">
    <property type="term" value="F:3'-5' exonuclease activity"/>
    <property type="evidence" value="ECO:0007669"/>
    <property type="project" value="TreeGrafter"/>
</dbReference>
<evidence type="ECO:0000313" key="3">
    <source>
        <dbReference type="Proteomes" id="UP000217431"/>
    </source>
</evidence>
<dbReference type="InterPro" id="IPR012337">
    <property type="entry name" value="RNaseH-like_sf"/>
</dbReference>
<dbReference type="InterPro" id="IPR046768">
    <property type="entry name" value="ExoX-like_C"/>
</dbReference>
<dbReference type="Proteomes" id="UP000217431">
    <property type="component" value="Chromosome II"/>
</dbReference>
<gene>
    <name evidence="2" type="ORF">PIOMA14_II_0631</name>
</gene>
<dbReference type="Pfam" id="PF00929">
    <property type="entry name" value="RNase_T"/>
    <property type="match status" value="1"/>
</dbReference>
<dbReference type="PANTHER" id="PTHR30231:SF41">
    <property type="entry name" value="DNA POLYMERASE III SUBUNIT EPSILON"/>
    <property type="match status" value="1"/>
</dbReference>
<feature type="domain" description="Exonuclease" evidence="1">
    <location>
        <begin position="27"/>
        <end position="196"/>
    </location>
</feature>
<dbReference type="InterPro" id="IPR036397">
    <property type="entry name" value="RNaseH_sf"/>
</dbReference>
<dbReference type="Gene3D" id="3.30.420.10">
    <property type="entry name" value="Ribonuclease H-like superfamily/Ribonuclease H"/>
    <property type="match status" value="1"/>
</dbReference>
<dbReference type="AlphaFoldDB" id="A0A0T7APU3"/>
<evidence type="ECO:0000259" key="1">
    <source>
        <dbReference type="SMART" id="SM00479"/>
    </source>
</evidence>